<keyword evidence="7" id="KW-0004">4Fe-4S</keyword>
<evidence type="ECO:0000313" key="20">
    <source>
        <dbReference type="Proteomes" id="UP000677054"/>
    </source>
</evidence>
<keyword evidence="6" id="KW-1003">Cell membrane</keyword>
<keyword evidence="10" id="KW-0808">Transferase</keyword>
<dbReference type="AlphaFoldDB" id="A0A7R9AIN6"/>
<dbReference type="GO" id="GO:0005829">
    <property type="term" value="C:cytosol"/>
    <property type="evidence" value="ECO:0007669"/>
    <property type="project" value="TreeGrafter"/>
</dbReference>
<dbReference type="GO" id="GO:0042158">
    <property type="term" value="P:lipoprotein biosynthetic process"/>
    <property type="evidence" value="ECO:0007669"/>
    <property type="project" value="InterPro"/>
</dbReference>
<dbReference type="GO" id="GO:0051539">
    <property type="term" value="F:4 iron, 4 sulfur cluster binding"/>
    <property type="evidence" value="ECO:0007669"/>
    <property type="project" value="UniProtKB-KW"/>
</dbReference>
<dbReference type="SUPFAM" id="SSF142754">
    <property type="entry name" value="NadA-like"/>
    <property type="match status" value="1"/>
</dbReference>
<dbReference type="InterPro" id="IPR004563">
    <property type="entry name" value="Apolipo_AcylTrfase"/>
</dbReference>
<evidence type="ECO:0000256" key="4">
    <source>
        <dbReference type="ARBA" id="ARBA00005065"/>
    </source>
</evidence>
<dbReference type="Gene3D" id="3.60.110.10">
    <property type="entry name" value="Carbon-nitrogen hydrolase"/>
    <property type="match status" value="1"/>
</dbReference>
<evidence type="ECO:0000256" key="1">
    <source>
        <dbReference type="ARBA" id="ARBA00001966"/>
    </source>
</evidence>
<protein>
    <recommendedName>
        <fullName evidence="5">quinolinate synthase</fullName>
        <ecNumber evidence="5">2.5.1.72</ecNumber>
    </recommendedName>
</protein>
<dbReference type="GO" id="GO:0034628">
    <property type="term" value="P:'de novo' NAD+ biosynthetic process from L-aspartate"/>
    <property type="evidence" value="ECO:0007669"/>
    <property type="project" value="TreeGrafter"/>
</dbReference>
<evidence type="ECO:0000256" key="9">
    <source>
        <dbReference type="ARBA" id="ARBA00022642"/>
    </source>
</evidence>
<dbReference type="FunFam" id="3.40.50.10800:FF:000003">
    <property type="entry name" value="Quinolinate synthase A"/>
    <property type="match status" value="1"/>
</dbReference>
<keyword evidence="17" id="KW-0012">Acyltransferase</keyword>
<dbReference type="EMBL" id="CAJPEV010012426">
    <property type="protein sequence ID" value="CAG0906483.1"/>
    <property type="molecule type" value="Genomic_DNA"/>
</dbReference>
<evidence type="ECO:0000256" key="5">
    <source>
        <dbReference type="ARBA" id="ARBA00012669"/>
    </source>
</evidence>
<dbReference type="SUPFAM" id="SSF56317">
    <property type="entry name" value="Carbon-nitrogen hydrolase"/>
    <property type="match status" value="1"/>
</dbReference>
<evidence type="ECO:0000256" key="11">
    <source>
        <dbReference type="ARBA" id="ARBA00022692"/>
    </source>
</evidence>
<dbReference type="Proteomes" id="UP000677054">
    <property type="component" value="Unassembled WGS sequence"/>
</dbReference>
<evidence type="ECO:0000256" key="12">
    <source>
        <dbReference type="ARBA" id="ARBA00022723"/>
    </source>
</evidence>
<gene>
    <name evidence="19" type="ORF">DSTB1V02_LOCUS14507</name>
</gene>
<reference evidence="19" key="1">
    <citation type="submission" date="2020-11" db="EMBL/GenBank/DDBJ databases">
        <authorList>
            <person name="Tran Van P."/>
        </authorList>
    </citation>
    <scope>NUCLEOTIDE SEQUENCE</scope>
</reference>
<evidence type="ECO:0000256" key="16">
    <source>
        <dbReference type="ARBA" id="ARBA00023136"/>
    </source>
</evidence>
<keyword evidence="12" id="KW-0479">Metal-binding</keyword>
<dbReference type="NCBIfam" id="TIGR00546">
    <property type="entry name" value="lnt"/>
    <property type="match status" value="1"/>
</dbReference>
<feature type="non-terminal residue" evidence="19">
    <location>
        <position position="1"/>
    </location>
</feature>
<keyword evidence="13" id="KW-1133">Transmembrane helix</keyword>
<sequence>DLAIETGGCVSDSLEMARFGRDHAATTLVVAGVRFMGESAKILSPEKRVLVPDMEANCSLDLGCPDEEFAKFRAQYPDHTVVVYANTSAAVKAQADWMVTSSIALPIARHLKAQGKKILWAPDKHLGGYIQKETRAEMVLWKGSCIVHDEFKAIELENLKKQYPNAKVLVHPESPADVVRLADVVGSTSAILKAARELDADTFIVATDNGMMHALRQQNPQKFFLEAPTAGSSATCKSCAHCPWMAMNDLQNLLEVLETGRNEIHIDETIRTKALVPIDRMLAFAKDYKAQQEKDQLDGTHHVLPRRVSITALLGSIILVSCYALLQNHWWGHPAGKPLTVASIQGNISQSIKFSADGLQLSYDTYIKSLENQSVDLVITPESAHPVALAQVMDQVGERIVHATKTNHTYYLLGAISEDSATEYANSAYVMNPDGQFYYRYDKHHLVPFGEYIPDLFEWFVKLLQMPFGEFQAGALVQNPVRVKSLWIAPNICYEDLFGEAIARSIRQNSQKGMQPHILANITNLGWFGYVMVLDQHLQIGRMRAFETQKPIIRTTNTGITAYIGANGQ</sequence>
<dbReference type="NCBIfam" id="TIGR00550">
    <property type="entry name" value="nadA"/>
    <property type="match status" value="1"/>
</dbReference>
<dbReference type="PANTHER" id="PTHR30573">
    <property type="entry name" value="QUINOLINATE SYNTHETASE A"/>
    <property type="match status" value="1"/>
</dbReference>
<dbReference type="GO" id="GO:0008987">
    <property type="term" value="F:quinolinate synthetase A activity"/>
    <property type="evidence" value="ECO:0007669"/>
    <property type="project" value="InterPro"/>
</dbReference>
<evidence type="ECO:0000313" key="19">
    <source>
        <dbReference type="EMBL" id="CAD7254761.1"/>
    </source>
</evidence>
<dbReference type="UniPathway" id="UPA00253">
    <property type="reaction ID" value="UER00327"/>
</dbReference>
<comment type="cofactor">
    <cofactor evidence="1">
        <name>[4Fe-4S] cluster</name>
        <dbReference type="ChEBI" id="CHEBI:49883"/>
    </cofactor>
</comment>
<name>A0A7R9AIN6_9CRUS</name>
<organism evidence="19">
    <name type="scientific">Darwinula stevensoni</name>
    <dbReference type="NCBI Taxonomy" id="69355"/>
    <lineage>
        <taxon>Eukaryota</taxon>
        <taxon>Metazoa</taxon>
        <taxon>Ecdysozoa</taxon>
        <taxon>Arthropoda</taxon>
        <taxon>Crustacea</taxon>
        <taxon>Oligostraca</taxon>
        <taxon>Ostracoda</taxon>
        <taxon>Podocopa</taxon>
        <taxon>Podocopida</taxon>
        <taxon>Darwinulocopina</taxon>
        <taxon>Darwinuloidea</taxon>
        <taxon>Darwinulidae</taxon>
        <taxon>Darwinula</taxon>
    </lineage>
</organism>
<dbReference type="InterPro" id="IPR003010">
    <property type="entry name" value="C-N_Hydrolase"/>
</dbReference>
<dbReference type="Pfam" id="PF02445">
    <property type="entry name" value="NadA"/>
    <property type="match status" value="1"/>
</dbReference>
<evidence type="ECO:0000256" key="13">
    <source>
        <dbReference type="ARBA" id="ARBA00022989"/>
    </source>
</evidence>
<keyword evidence="14" id="KW-0408">Iron</keyword>
<dbReference type="InterPro" id="IPR036526">
    <property type="entry name" value="C-N_Hydrolase_sf"/>
</dbReference>
<dbReference type="PROSITE" id="PS50263">
    <property type="entry name" value="CN_HYDROLASE"/>
    <property type="match status" value="1"/>
</dbReference>
<comment type="subcellular location">
    <subcellularLocation>
        <location evidence="3">Cell membrane</location>
        <topology evidence="3">Multi-pass membrane protein</topology>
    </subcellularLocation>
    <subcellularLocation>
        <location evidence="2">Cytoplasm</location>
    </subcellularLocation>
</comment>
<evidence type="ECO:0000259" key="18">
    <source>
        <dbReference type="PROSITE" id="PS50263"/>
    </source>
</evidence>
<evidence type="ECO:0000256" key="15">
    <source>
        <dbReference type="ARBA" id="ARBA00023014"/>
    </source>
</evidence>
<dbReference type="InterPro" id="IPR036094">
    <property type="entry name" value="NadA_sf"/>
</dbReference>
<dbReference type="PANTHER" id="PTHR30573:SF0">
    <property type="entry name" value="QUINOLINATE SYNTHASE, CHLOROPLASTIC"/>
    <property type="match status" value="1"/>
</dbReference>
<dbReference type="FunFam" id="3.40.50.10800:FF:000001">
    <property type="entry name" value="Quinolinate synthase A"/>
    <property type="match status" value="1"/>
</dbReference>
<evidence type="ECO:0000256" key="2">
    <source>
        <dbReference type="ARBA" id="ARBA00004496"/>
    </source>
</evidence>
<evidence type="ECO:0000256" key="6">
    <source>
        <dbReference type="ARBA" id="ARBA00022475"/>
    </source>
</evidence>
<dbReference type="OrthoDB" id="5562336at2759"/>
<evidence type="ECO:0000256" key="10">
    <source>
        <dbReference type="ARBA" id="ARBA00022679"/>
    </source>
</evidence>
<dbReference type="CDD" id="cd07571">
    <property type="entry name" value="ALP_N-acyl_transferase"/>
    <property type="match status" value="1"/>
</dbReference>
<keyword evidence="20" id="KW-1185">Reference proteome</keyword>
<dbReference type="InterPro" id="IPR003473">
    <property type="entry name" value="NadA"/>
</dbReference>
<keyword evidence="8" id="KW-0963">Cytoplasm</keyword>
<dbReference type="EC" id="2.5.1.72" evidence="5"/>
<feature type="non-terminal residue" evidence="19">
    <location>
        <position position="569"/>
    </location>
</feature>
<dbReference type="GO" id="GO:0005886">
    <property type="term" value="C:plasma membrane"/>
    <property type="evidence" value="ECO:0007669"/>
    <property type="project" value="UniProtKB-SubCell"/>
</dbReference>
<accession>A0A7R9AIN6</accession>
<keyword evidence="16" id="KW-0472">Membrane</keyword>
<evidence type="ECO:0000256" key="3">
    <source>
        <dbReference type="ARBA" id="ARBA00004651"/>
    </source>
</evidence>
<dbReference type="Pfam" id="PF00795">
    <property type="entry name" value="CN_hydrolase"/>
    <property type="match status" value="1"/>
</dbReference>
<dbReference type="GO" id="GO:0046872">
    <property type="term" value="F:metal ion binding"/>
    <property type="evidence" value="ECO:0007669"/>
    <property type="project" value="UniProtKB-KW"/>
</dbReference>
<dbReference type="NCBIfam" id="NF006878">
    <property type="entry name" value="PRK09375.1-2"/>
    <property type="match status" value="1"/>
</dbReference>
<evidence type="ECO:0000256" key="7">
    <source>
        <dbReference type="ARBA" id="ARBA00022485"/>
    </source>
</evidence>
<evidence type="ECO:0000256" key="17">
    <source>
        <dbReference type="ARBA" id="ARBA00023315"/>
    </source>
</evidence>
<feature type="domain" description="CN hydrolase" evidence="18">
    <location>
        <begin position="344"/>
        <end position="569"/>
    </location>
</feature>
<evidence type="ECO:0000256" key="14">
    <source>
        <dbReference type="ARBA" id="ARBA00023004"/>
    </source>
</evidence>
<keyword evidence="15" id="KW-0411">Iron-sulfur</keyword>
<dbReference type="EMBL" id="LR911944">
    <property type="protein sequence ID" value="CAD7254761.1"/>
    <property type="molecule type" value="Genomic_DNA"/>
</dbReference>
<comment type="pathway">
    <text evidence="4">Cofactor biosynthesis; NAD(+) biosynthesis; quinolinate from iminoaspartate: step 1/1.</text>
</comment>
<proteinExistence type="predicted"/>
<keyword evidence="11" id="KW-0812">Transmembrane</keyword>
<keyword evidence="9" id="KW-0662">Pyridine nucleotide biosynthesis</keyword>
<dbReference type="Gene3D" id="3.40.50.10800">
    <property type="entry name" value="NadA-like"/>
    <property type="match status" value="3"/>
</dbReference>
<dbReference type="GO" id="GO:0016410">
    <property type="term" value="F:N-acyltransferase activity"/>
    <property type="evidence" value="ECO:0007669"/>
    <property type="project" value="InterPro"/>
</dbReference>
<evidence type="ECO:0000256" key="8">
    <source>
        <dbReference type="ARBA" id="ARBA00022490"/>
    </source>
</evidence>
<dbReference type="NCBIfam" id="NF006877">
    <property type="entry name" value="PRK09375.1-1"/>
    <property type="match status" value="1"/>
</dbReference>